<name>A0A5B1LMP1_9ACTN</name>
<sequence length="97" mass="10613">MANVSVSYQDLEAKAREFRNHQTEIEGQLTTLKGKVDQLVSGGFVTDAASGQFQASYDELKRGLSSALEGLDGLATYLEKAAETFRNVDDELARALR</sequence>
<dbReference type="Proteomes" id="UP000325003">
    <property type="component" value="Unassembled WGS sequence"/>
</dbReference>
<dbReference type="InterPro" id="IPR036689">
    <property type="entry name" value="ESAT-6-like_sf"/>
</dbReference>
<evidence type="ECO:0000256" key="1">
    <source>
        <dbReference type="RuleBase" id="RU362001"/>
    </source>
</evidence>
<accession>A0A5B1LMP1</accession>
<reference evidence="2 3" key="2">
    <citation type="submission" date="2019-09" db="EMBL/GenBank/DDBJ databases">
        <authorList>
            <person name="Jin C."/>
        </authorList>
    </citation>
    <scope>NUCLEOTIDE SEQUENCE [LARGE SCALE GENOMIC DNA]</scope>
    <source>
        <strain evidence="2 3">BN130099</strain>
    </source>
</reference>
<reference evidence="2 3" key="1">
    <citation type="submission" date="2019-09" db="EMBL/GenBank/DDBJ databases">
        <title>Nocardioides panacisoli sp. nov., isolated from the soil of a ginseng field.</title>
        <authorList>
            <person name="Cho C."/>
        </authorList>
    </citation>
    <scope>NUCLEOTIDE SEQUENCE [LARGE SCALE GENOMIC DNA]</scope>
    <source>
        <strain evidence="2 3">BN130099</strain>
    </source>
</reference>
<evidence type="ECO:0000313" key="3">
    <source>
        <dbReference type="Proteomes" id="UP000325003"/>
    </source>
</evidence>
<protein>
    <recommendedName>
        <fullName evidence="1">ESAT-6-like protein</fullName>
    </recommendedName>
</protein>
<dbReference type="EMBL" id="VUJV01000001">
    <property type="protein sequence ID" value="KAA1421746.1"/>
    <property type="molecule type" value="Genomic_DNA"/>
</dbReference>
<dbReference type="Pfam" id="PF06013">
    <property type="entry name" value="WXG100"/>
    <property type="match status" value="1"/>
</dbReference>
<dbReference type="AlphaFoldDB" id="A0A5B1LMP1"/>
<comment type="caution">
    <text evidence="2">The sequence shown here is derived from an EMBL/GenBank/DDBJ whole genome shotgun (WGS) entry which is preliminary data.</text>
</comment>
<organism evidence="2 3">
    <name type="scientific">Nocardioides humilatus</name>
    <dbReference type="NCBI Taxonomy" id="2607660"/>
    <lineage>
        <taxon>Bacteria</taxon>
        <taxon>Bacillati</taxon>
        <taxon>Actinomycetota</taxon>
        <taxon>Actinomycetes</taxon>
        <taxon>Propionibacteriales</taxon>
        <taxon>Nocardioidaceae</taxon>
        <taxon>Nocardioides</taxon>
    </lineage>
</organism>
<dbReference type="SUPFAM" id="SSF140453">
    <property type="entry name" value="EsxAB dimer-like"/>
    <property type="match status" value="1"/>
</dbReference>
<dbReference type="Gene3D" id="1.10.287.1060">
    <property type="entry name" value="ESAT-6-like"/>
    <property type="match status" value="1"/>
</dbReference>
<dbReference type="RefSeq" id="WP_149727207.1">
    <property type="nucleotide sequence ID" value="NZ_VUJV01000001.1"/>
</dbReference>
<comment type="similarity">
    <text evidence="1">Belongs to the WXG100 family.</text>
</comment>
<gene>
    <name evidence="2" type="ORF">F0U44_05605</name>
</gene>
<dbReference type="NCBIfam" id="TIGR03930">
    <property type="entry name" value="WXG100_ESAT6"/>
    <property type="match status" value="1"/>
</dbReference>
<evidence type="ECO:0000313" key="2">
    <source>
        <dbReference type="EMBL" id="KAA1421746.1"/>
    </source>
</evidence>
<proteinExistence type="inferred from homology"/>
<keyword evidence="3" id="KW-1185">Reference proteome</keyword>
<dbReference type="InterPro" id="IPR010310">
    <property type="entry name" value="T7SS_ESAT-6-like"/>
</dbReference>